<dbReference type="HOGENOM" id="CLU_2712621_0_0_2"/>
<gene>
    <name evidence="1" type="ordered locus">CENSYa_0130</name>
</gene>
<proteinExistence type="predicted"/>
<sequence>MVGAPTIGYMCLSPEIPPWCRADQGLGWAPGVWTGLQKCRTAGLGGRGWLDTGPCRSGTSIPGWIWRLVSAC</sequence>
<dbReference type="EnsemblBacteria" id="ABK76775">
    <property type="protein sequence ID" value="ABK76775"/>
    <property type="gene ID" value="CENSYa_0130"/>
</dbReference>
<dbReference type="EMBL" id="DP000238">
    <property type="protein sequence ID" value="ABK76775.1"/>
    <property type="molecule type" value="Genomic_DNA"/>
</dbReference>
<protein>
    <submittedName>
        <fullName evidence="1">Uncharacterized protein</fullName>
    </submittedName>
</protein>
<keyword evidence="2" id="KW-1185">Reference proteome</keyword>
<dbReference type="KEGG" id="csy:CENSYa_0130"/>
<evidence type="ECO:0000313" key="1">
    <source>
        <dbReference type="EMBL" id="ABK76775.1"/>
    </source>
</evidence>
<evidence type="ECO:0000313" key="2">
    <source>
        <dbReference type="Proteomes" id="UP000000758"/>
    </source>
</evidence>
<accession>A0RTV8</accession>
<reference evidence="1 2" key="1">
    <citation type="journal article" date="2006" name="Proc. Natl. Acad. Sci. U.S.A.">
        <title>Genomic analysis of the uncultivated marine crenarchaeote Cenarchaeum symbiosum.</title>
        <authorList>
            <person name="Hallam S.J."/>
            <person name="Konstantinidis K.T."/>
            <person name="Putnam N."/>
            <person name="Schleper C."/>
            <person name="Watanabe Y."/>
            <person name="Sugahara J."/>
            <person name="Preston C."/>
            <person name="de la Torre J."/>
            <person name="Richardson P.M."/>
            <person name="DeLong E.F."/>
        </authorList>
    </citation>
    <scope>NUCLEOTIDE SEQUENCE [LARGE SCALE GENOMIC DNA]</scope>
    <source>
        <strain evidence="2">A</strain>
    </source>
</reference>
<dbReference type="AlphaFoldDB" id="A0RTV8"/>
<organism evidence="1 2">
    <name type="scientific">Cenarchaeum symbiosum (strain A)</name>
    <dbReference type="NCBI Taxonomy" id="414004"/>
    <lineage>
        <taxon>Archaea</taxon>
        <taxon>Nitrososphaerota</taxon>
        <taxon>Candidatus Cenarchaeales</taxon>
        <taxon>Candidatus Cenarchaeaceae</taxon>
        <taxon>Candidatus Cenarchaeum</taxon>
    </lineage>
</organism>
<dbReference type="Proteomes" id="UP000000758">
    <property type="component" value="Chromosome"/>
</dbReference>
<name>A0RTV8_CENSY</name>